<dbReference type="GO" id="GO:0012505">
    <property type="term" value="C:endomembrane system"/>
    <property type="evidence" value="ECO:0007669"/>
    <property type="project" value="TreeGrafter"/>
</dbReference>
<dbReference type="SMART" id="SM00516">
    <property type="entry name" value="SEC14"/>
    <property type="match status" value="1"/>
</dbReference>
<evidence type="ECO:0000313" key="4">
    <source>
        <dbReference type="RefSeq" id="XP_013163394.1"/>
    </source>
</evidence>
<keyword evidence="1" id="KW-1133">Transmembrane helix</keyword>
<gene>
    <name evidence="4" type="primary">LOC106114663</name>
</gene>
<dbReference type="PROSITE" id="PS50202">
    <property type="entry name" value="MSP"/>
    <property type="match status" value="1"/>
</dbReference>
<dbReference type="InterPro" id="IPR053012">
    <property type="entry name" value="ER-organelle_contact"/>
</dbReference>
<dbReference type="InterPro" id="IPR000535">
    <property type="entry name" value="MSP_dom"/>
</dbReference>
<dbReference type="SUPFAM" id="SSF52087">
    <property type="entry name" value="CRAL/TRIO domain"/>
    <property type="match status" value="1"/>
</dbReference>
<accession>A0AAJ7E5F6</accession>
<dbReference type="Pfam" id="PF00635">
    <property type="entry name" value="Motile_Sperm"/>
    <property type="match status" value="1"/>
</dbReference>
<keyword evidence="1" id="KW-0812">Transmembrane</keyword>
<dbReference type="InterPro" id="IPR001251">
    <property type="entry name" value="CRAL-TRIO_dom"/>
</dbReference>
<evidence type="ECO:0000259" key="2">
    <source>
        <dbReference type="PROSITE" id="PS50191"/>
    </source>
</evidence>
<dbReference type="Gene3D" id="2.60.40.10">
    <property type="entry name" value="Immunoglobulins"/>
    <property type="match status" value="1"/>
</dbReference>
<evidence type="ECO:0000256" key="1">
    <source>
        <dbReference type="SAM" id="Phobius"/>
    </source>
</evidence>
<dbReference type="InterPro" id="IPR013783">
    <property type="entry name" value="Ig-like_fold"/>
</dbReference>
<feature type="domain" description="CRAL-TRIO" evidence="2">
    <location>
        <begin position="75"/>
        <end position="231"/>
    </location>
</feature>
<dbReference type="Pfam" id="PF00650">
    <property type="entry name" value="CRAL_TRIO"/>
    <property type="match status" value="1"/>
</dbReference>
<dbReference type="RefSeq" id="XP_013163394.1">
    <property type="nucleotide sequence ID" value="XM_013307940.1"/>
</dbReference>
<dbReference type="PANTHER" id="PTHR46384:SF1">
    <property type="entry name" value="MOTILE SPERM DOMAIN-CONTAINING PROTEIN 2"/>
    <property type="match status" value="1"/>
</dbReference>
<dbReference type="InterPro" id="IPR036865">
    <property type="entry name" value="CRAL-TRIO_dom_sf"/>
</dbReference>
<dbReference type="PANTHER" id="PTHR46384">
    <property type="entry name" value="MOTILE SPERM DOMAIN-CONTAINING PROTEIN 2"/>
    <property type="match status" value="1"/>
</dbReference>
<organism evidence="4">
    <name type="scientific">Papilio xuthus</name>
    <name type="common">Asian swallowtail butterfly</name>
    <dbReference type="NCBI Taxonomy" id="66420"/>
    <lineage>
        <taxon>Eukaryota</taxon>
        <taxon>Metazoa</taxon>
        <taxon>Ecdysozoa</taxon>
        <taxon>Arthropoda</taxon>
        <taxon>Hexapoda</taxon>
        <taxon>Insecta</taxon>
        <taxon>Pterygota</taxon>
        <taxon>Neoptera</taxon>
        <taxon>Endopterygota</taxon>
        <taxon>Lepidoptera</taxon>
        <taxon>Glossata</taxon>
        <taxon>Ditrysia</taxon>
        <taxon>Papilionoidea</taxon>
        <taxon>Papilionidae</taxon>
        <taxon>Papilioninae</taxon>
        <taxon>Papilio</taxon>
    </lineage>
</organism>
<dbReference type="CDD" id="cd00170">
    <property type="entry name" value="SEC14"/>
    <property type="match status" value="1"/>
</dbReference>
<dbReference type="SUPFAM" id="SSF46938">
    <property type="entry name" value="CRAL/TRIO N-terminal domain"/>
    <property type="match status" value="1"/>
</dbReference>
<dbReference type="GeneID" id="106114663"/>
<protein>
    <submittedName>
        <fullName evidence="4">Motile sperm domain-containing protein 2-like</fullName>
    </submittedName>
</protein>
<dbReference type="KEGG" id="pxu:106114663"/>
<sequence length="436" mass="50858">MRKVDELRYKFQEKLKDGVPNPPGEFDTKDIERVKDDKYMNRIIEHCEGNVELSLKMLWSTLIWRKNNNINNIKETVNMDYVREGLFFPRGRDIDGCLIFILKWKLYNKGVKNVEELKKVVVYWLERLEREESGKPITVFFDLDGCGLNNIEVEVVAYMITLLKNYYPKFVNYIIIYQMPWIMSAGYRIVKGLLPARAVERLRVINKEKMKDIIPLNQALKCYGGTDSYEFEFVPERNNGNKRVKFVDVNAIVPVIQIIPNDYLTFTIDNNSLKSELTVINPNNVRIAFKIRTTGPEKFKVKPTSGILSSNGMQKILITILSGFDCNVAVKERFLFLSTCIDDGLTQKQIDELWQNPKAKINEHRLKCKLSVEENTERKSTMIDSMDKLDRKYFYLIKSVDVLKSLEILTLAFSIVLVVFGYLLYNMTRKVHCDVM</sequence>
<reference evidence="4" key="1">
    <citation type="submission" date="2025-08" db="UniProtKB">
        <authorList>
            <consortium name="RefSeq"/>
        </authorList>
    </citation>
    <scope>IDENTIFICATION</scope>
</reference>
<dbReference type="Gene3D" id="3.40.525.10">
    <property type="entry name" value="CRAL-TRIO lipid binding domain"/>
    <property type="match status" value="1"/>
</dbReference>
<dbReference type="SUPFAM" id="SSF49354">
    <property type="entry name" value="PapD-like"/>
    <property type="match status" value="1"/>
</dbReference>
<feature type="transmembrane region" description="Helical" evidence="1">
    <location>
        <begin position="408"/>
        <end position="425"/>
    </location>
</feature>
<evidence type="ECO:0000259" key="3">
    <source>
        <dbReference type="PROSITE" id="PS50202"/>
    </source>
</evidence>
<dbReference type="AlphaFoldDB" id="A0AAJ7E5F6"/>
<dbReference type="GO" id="GO:0140284">
    <property type="term" value="C:endoplasmic reticulum-endosome membrane contact site"/>
    <property type="evidence" value="ECO:0007669"/>
    <property type="project" value="TreeGrafter"/>
</dbReference>
<dbReference type="InterPro" id="IPR036273">
    <property type="entry name" value="CRAL/TRIO_N_dom_sf"/>
</dbReference>
<dbReference type="Proteomes" id="UP000694872">
    <property type="component" value="Unplaced"/>
</dbReference>
<name>A0AAJ7E5F6_PAPXU</name>
<dbReference type="InterPro" id="IPR008962">
    <property type="entry name" value="PapD-like_sf"/>
</dbReference>
<dbReference type="PROSITE" id="PS50191">
    <property type="entry name" value="CRAL_TRIO"/>
    <property type="match status" value="1"/>
</dbReference>
<keyword evidence="1" id="KW-0472">Membrane</keyword>
<proteinExistence type="predicted"/>
<feature type="domain" description="MSP" evidence="3">
    <location>
        <begin position="255"/>
        <end position="371"/>
    </location>
</feature>